<keyword evidence="3" id="KW-1185">Reference proteome</keyword>
<evidence type="ECO:0000313" key="3">
    <source>
        <dbReference type="Proteomes" id="UP001497623"/>
    </source>
</evidence>
<comment type="caution">
    <text evidence="2">The sequence shown here is derived from an EMBL/GenBank/DDBJ whole genome shotgun (WGS) entry which is preliminary data.</text>
</comment>
<organism evidence="2 3">
    <name type="scientific">Meganyctiphanes norvegica</name>
    <name type="common">Northern krill</name>
    <name type="synonym">Thysanopoda norvegica</name>
    <dbReference type="NCBI Taxonomy" id="48144"/>
    <lineage>
        <taxon>Eukaryota</taxon>
        <taxon>Metazoa</taxon>
        <taxon>Ecdysozoa</taxon>
        <taxon>Arthropoda</taxon>
        <taxon>Crustacea</taxon>
        <taxon>Multicrustacea</taxon>
        <taxon>Malacostraca</taxon>
        <taxon>Eumalacostraca</taxon>
        <taxon>Eucarida</taxon>
        <taxon>Euphausiacea</taxon>
        <taxon>Euphausiidae</taxon>
        <taxon>Meganyctiphanes</taxon>
    </lineage>
</organism>
<reference evidence="2 3" key="1">
    <citation type="submission" date="2024-05" db="EMBL/GenBank/DDBJ databases">
        <authorList>
            <person name="Wallberg A."/>
        </authorList>
    </citation>
    <scope>NUCLEOTIDE SEQUENCE [LARGE SCALE GENOMIC DNA]</scope>
</reference>
<dbReference type="AlphaFoldDB" id="A0AAV2S6L4"/>
<sequence length="120" mass="13199">MIVGLCKTKLRSRGLMWMGRLRRSLIFSCCISTLSGCGRAVQAVIENFKGEAYTSLTANTVISKAEKMKIWGFLMLLLPQGQTHLLPEQETVNEIYDHSDLGQEPTTTDATTSTPASTTT</sequence>
<accession>A0AAV2S6L4</accession>
<feature type="compositionally biased region" description="Low complexity" evidence="1">
    <location>
        <begin position="105"/>
        <end position="120"/>
    </location>
</feature>
<protein>
    <submittedName>
        <fullName evidence="2">Uncharacterized protein</fullName>
    </submittedName>
</protein>
<dbReference type="EMBL" id="CAXKWB010045900">
    <property type="protein sequence ID" value="CAL4162989.1"/>
    <property type="molecule type" value="Genomic_DNA"/>
</dbReference>
<name>A0AAV2S6L4_MEGNR</name>
<feature type="region of interest" description="Disordered" evidence="1">
    <location>
        <begin position="96"/>
        <end position="120"/>
    </location>
</feature>
<proteinExistence type="predicted"/>
<dbReference type="Proteomes" id="UP001497623">
    <property type="component" value="Unassembled WGS sequence"/>
</dbReference>
<feature type="non-terminal residue" evidence="2">
    <location>
        <position position="120"/>
    </location>
</feature>
<evidence type="ECO:0000313" key="2">
    <source>
        <dbReference type="EMBL" id="CAL4162989.1"/>
    </source>
</evidence>
<evidence type="ECO:0000256" key="1">
    <source>
        <dbReference type="SAM" id="MobiDB-lite"/>
    </source>
</evidence>
<gene>
    <name evidence="2" type="ORF">MNOR_LOCUS32911</name>
</gene>